<evidence type="ECO:0000313" key="2">
    <source>
        <dbReference type="Proteomes" id="UP000327493"/>
    </source>
</evidence>
<dbReference type="Proteomes" id="UP000327493">
    <property type="component" value="Chromosome 10"/>
</dbReference>
<gene>
    <name evidence="1" type="ORF">FQN60_010083</name>
</gene>
<name>A0A5J5D1T8_9PERO</name>
<dbReference type="EMBL" id="VOFY01000010">
    <property type="protein sequence ID" value="KAA8588738.1"/>
    <property type="molecule type" value="Genomic_DNA"/>
</dbReference>
<protein>
    <submittedName>
        <fullName evidence="1">Uncharacterized protein</fullName>
    </submittedName>
</protein>
<evidence type="ECO:0000313" key="1">
    <source>
        <dbReference type="EMBL" id="KAA8588738.1"/>
    </source>
</evidence>
<accession>A0A5J5D1T8</accession>
<keyword evidence="2" id="KW-1185">Reference proteome</keyword>
<reference evidence="1 2" key="1">
    <citation type="submission" date="2019-08" db="EMBL/GenBank/DDBJ databases">
        <title>A chromosome-level genome assembly, high-density linkage maps, and genome scans reveal the genomic architecture of hybrid incompatibilities underlying speciation via character displacement in darters (Percidae: Etheostominae).</title>
        <authorList>
            <person name="Moran R.L."/>
            <person name="Catchen J.M."/>
            <person name="Fuller R.C."/>
        </authorList>
    </citation>
    <scope>NUCLEOTIDE SEQUENCE [LARGE SCALE GENOMIC DNA]</scope>
    <source>
        <strain evidence="1">EspeVRDwgs_2016</strain>
        <tissue evidence="1">Muscle</tissue>
    </source>
</reference>
<comment type="caution">
    <text evidence="1">The sequence shown here is derived from an EMBL/GenBank/DDBJ whole genome shotgun (WGS) entry which is preliminary data.</text>
</comment>
<organism evidence="1 2">
    <name type="scientific">Etheostoma spectabile</name>
    <name type="common">orangethroat darter</name>
    <dbReference type="NCBI Taxonomy" id="54343"/>
    <lineage>
        <taxon>Eukaryota</taxon>
        <taxon>Metazoa</taxon>
        <taxon>Chordata</taxon>
        <taxon>Craniata</taxon>
        <taxon>Vertebrata</taxon>
        <taxon>Euteleostomi</taxon>
        <taxon>Actinopterygii</taxon>
        <taxon>Neopterygii</taxon>
        <taxon>Teleostei</taxon>
        <taxon>Neoteleostei</taxon>
        <taxon>Acanthomorphata</taxon>
        <taxon>Eupercaria</taxon>
        <taxon>Perciformes</taxon>
        <taxon>Percoidei</taxon>
        <taxon>Percidae</taxon>
        <taxon>Etheostomatinae</taxon>
        <taxon>Etheostoma</taxon>
    </lineage>
</organism>
<sequence length="203" mass="21537">MRVPGSKHPNICQDLQLLGLSTSTESCYLSMASTLALKAPTSSLMTMYCLCMLATCSGVSPPLPRTSTFTGIPALSAYLKNSIHACSIGYKAQPSSCSEDTLCVCDTGVNEPLSGASLWSPPGAELSVTSICLCSLDLRWKALGMTYLESRSTTVPCLDVRLPWVALLTADSDPVKSHPTSSDLLSDMLLGSMHAEFNATSFI</sequence>
<dbReference type="AlphaFoldDB" id="A0A5J5D1T8"/>
<proteinExistence type="predicted"/>